<dbReference type="Pfam" id="PF00168">
    <property type="entry name" value="C2"/>
    <property type="match status" value="1"/>
</dbReference>
<accession>A0A822YZ28</accession>
<evidence type="ECO:0000313" key="3">
    <source>
        <dbReference type="Proteomes" id="UP000607653"/>
    </source>
</evidence>
<sequence>MEAYRTVKITIISAEVFMKRSDMRIYAMAYMDDDFKRKKITHSEWGLKPRWGTTMGFEVREKMLTKKQLIIKLSRKRPIVSDKTIGEVRINRNDLVNNANDNQSPSYDVCKYRILSSPKRRGQLIVSFRLEEVCYHKVPNKVVRFAKGITKFGLKPFWESPHQVDQSTLYNHYFSSLPLQIDHRP</sequence>
<evidence type="ECO:0000313" key="2">
    <source>
        <dbReference type="EMBL" id="DAD35986.1"/>
    </source>
</evidence>
<evidence type="ECO:0000259" key="1">
    <source>
        <dbReference type="PROSITE" id="PS50004"/>
    </source>
</evidence>
<dbReference type="SUPFAM" id="SSF49562">
    <property type="entry name" value="C2 domain (Calcium/lipid-binding domain, CaLB)"/>
    <property type="match status" value="1"/>
</dbReference>
<keyword evidence="3" id="KW-1185">Reference proteome</keyword>
<proteinExistence type="predicted"/>
<dbReference type="Gene3D" id="2.60.40.150">
    <property type="entry name" value="C2 domain"/>
    <property type="match status" value="1"/>
</dbReference>
<feature type="domain" description="C2" evidence="1">
    <location>
        <begin position="1"/>
        <end position="107"/>
    </location>
</feature>
<dbReference type="Proteomes" id="UP000607653">
    <property type="component" value="Unassembled WGS sequence"/>
</dbReference>
<dbReference type="InterPro" id="IPR035892">
    <property type="entry name" value="C2_domain_sf"/>
</dbReference>
<comment type="caution">
    <text evidence="2">The sequence shown here is derived from an EMBL/GenBank/DDBJ whole genome shotgun (WGS) entry which is preliminary data.</text>
</comment>
<dbReference type="InterPro" id="IPR000008">
    <property type="entry name" value="C2_dom"/>
</dbReference>
<name>A0A822YZ28_NELNU</name>
<reference evidence="2 3" key="1">
    <citation type="journal article" date="2020" name="Mol. Biol. Evol.">
        <title>Distinct Expression and Methylation Patterns for Genes with Different Fates following a Single Whole-Genome Duplication in Flowering Plants.</title>
        <authorList>
            <person name="Shi T."/>
            <person name="Rahmani R.S."/>
            <person name="Gugger P.F."/>
            <person name="Wang M."/>
            <person name="Li H."/>
            <person name="Zhang Y."/>
            <person name="Li Z."/>
            <person name="Wang Q."/>
            <person name="Van de Peer Y."/>
            <person name="Marchal K."/>
            <person name="Chen J."/>
        </authorList>
    </citation>
    <scope>NUCLEOTIDE SEQUENCE [LARGE SCALE GENOMIC DNA]</scope>
    <source>
        <tissue evidence="2">Leaf</tissue>
    </source>
</reference>
<dbReference type="PROSITE" id="PS50004">
    <property type="entry name" value="C2"/>
    <property type="match status" value="1"/>
</dbReference>
<organism evidence="2 3">
    <name type="scientific">Nelumbo nucifera</name>
    <name type="common">Sacred lotus</name>
    <dbReference type="NCBI Taxonomy" id="4432"/>
    <lineage>
        <taxon>Eukaryota</taxon>
        <taxon>Viridiplantae</taxon>
        <taxon>Streptophyta</taxon>
        <taxon>Embryophyta</taxon>
        <taxon>Tracheophyta</taxon>
        <taxon>Spermatophyta</taxon>
        <taxon>Magnoliopsida</taxon>
        <taxon>Proteales</taxon>
        <taxon>Nelumbonaceae</taxon>
        <taxon>Nelumbo</taxon>
    </lineage>
</organism>
<gene>
    <name evidence="2" type="ORF">HUJ06_006626</name>
</gene>
<dbReference type="EMBL" id="DUZY01000004">
    <property type="protein sequence ID" value="DAD35986.1"/>
    <property type="molecule type" value="Genomic_DNA"/>
</dbReference>
<dbReference type="AlphaFoldDB" id="A0A822YZ28"/>
<protein>
    <recommendedName>
        <fullName evidence="1">C2 domain-containing protein</fullName>
    </recommendedName>
</protein>